<dbReference type="SUPFAM" id="SSF51445">
    <property type="entry name" value="(Trans)glycosidases"/>
    <property type="match status" value="1"/>
</dbReference>
<keyword evidence="8" id="KW-0326">Glycosidase</keyword>
<evidence type="ECO:0000256" key="8">
    <source>
        <dbReference type="ARBA" id="ARBA00023295"/>
    </source>
</evidence>
<dbReference type="FunFam" id="3.20.20.80:FF:000076">
    <property type="entry name" value="Mannan endo-1,4-beta-mannosidase A"/>
    <property type="match status" value="1"/>
</dbReference>
<evidence type="ECO:0000256" key="7">
    <source>
        <dbReference type="ARBA" id="ARBA00022801"/>
    </source>
</evidence>
<dbReference type="GO" id="GO:0016985">
    <property type="term" value="F:mannan endo-1,4-beta-mannosidase activity"/>
    <property type="evidence" value="ECO:0007669"/>
    <property type="project" value="UniProtKB-EC"/>
</dbReference>
<reference evidence="11 12" key="1">
    <citation type="submission" date="2014-04" db="EMBL/GenBank/DDBJ databases">
        <authorList>
            <consortium name="DOE Joint Genome Institute"/>
            <person name="Kuo A."/>
            <person name="Girlanda M."/>
            <person name="Perotto S."/>
            <person name="Kohler A."/>
            <person name="Nagy L.G."/>
            <person name="Floudas D."/>
            <person name="Copeland A."/>
            <person name="Barry K.W."/>
            <person name="Cichocki N."/>
            <person name="Veneault-Fourrey C."/>
            <person name="LaButti K."/>
            <person name="Lindquist E.A."/>
            <person name="Lipzen A."/>
            <person name="Lundell T."/>
            <person name="Morin E."/>
            <person name="Murat C."/>
            <person name="Sun H."/>
            <person name="Tunlid A."/>
            <person name="Henrissat B."/>
            <person name="Grigoriev I.V."/>
            <person name="Hibbett D.S."/>
            <person name="Martin F."/>
            <person name="Nordberg H.P."/>
            <person name="Cantor M.N."/>
            <person name="Hua S.X."/>
        </authorList>
    </citation>
    <scope>NUCLEOTIDE SEQUENCE [LARGE SCALE GENOMIC DNA]</scope>
    <source>
        <strain evidence="11 12">MUT 4182</strain>
    </source>
</reference>
<keyword evidence="6 9" id="KW-0732">Signal</keyword>
<keyword evidence="12" id="KW-1185">Reference proteome</keyword>
<feature type="signal peptide" evidence="9">
    <location>
        <begin position="1"/>
        <end position="21"/>
    </location>
</feature>
<feature type="domain" description="Glycoside hydrolase family 5" evidence="10">
    <location>
        <begin position="31"/>
        <end position="338"/>
    </location>
</feature>
<dbReference type="AlphaFoldDB" id="A0A0C3Q4U0"/>
<dbReference type="InterPro" id="IPR001547">
    <property type="entry name" value="Glyco_hydro_5"/>
</dbReference>
<comment type="catalytic activity">
    <reaction evidence="1">
        <text>Random hydrolysis of (1-&gt;4)-beta-D-mannosidic linkages in mannans, galactomannans and glucomannans.</text>
        <dbReference type="EC" id="3.2.1.78"/>
    </reaction>
</comment>
<evidence type="ECO:0000259" key="10">
    <source>
        <dbReference type="Pfam" id="PF26410"/>
    </source>
</evidence>
<name>A0A0C3Q4U0_9AGAM</name>
<comment type="subcellular location">
    <subcellularLocation>
        <location evidence="2">Secreted</location>
    </subcellularLocation>
</comment>
<evidence type="ECO:0000256" key="3">
    <source>
        <dbReference type="ARBA" id="ARBA00005641"/>
    </source>
</evidence>
<dbReference type="InterPro" id="IPR017853">
    <property type="entry name" value="GH"/>
</dbReference>
<evidence type="ECO:0000256" key="1">
    <source>
        <dbReference type="ARBA" id="ARBA00001678"/>
    </source>
</evidence>
<keyword evidence="5" id="KW-0964">Secreted</keyword>
<comment type="similarity">
    <text evidence="3">Belongs to the glycosyl hydrolase 5 (cellulase A) family.</text>
</comment>
<reference evidence="12" key="2">
    <citation type="submission" date="2015-01" db="EMBL/GenBank/DDBJ databases">
        <title>Evolutionary Origins and Diversification of the Mycorrhizal Mutualists.</title>
        <authorList>
            <consortium name="DOE Joint Genome Institute"/>
            <consortium name="Mycorrhizal Genomics Consortium"/>
            <person name="Kohler A."/>
            <person name="Kuo A."/>
            <person name="Nagy L.G."/>
            <person name="Floudas D."/>
            <person name="Copeland A."/>
            <person name="Barry K.W."/>
            <person name="Cichocki N."/>
            <person name="Veneault-Fourrey C."/>
            <person name="LaButti K."/>
            <person name="Lindquist E.A."/>
            <person name="Lipzen A."/>
            <person name="Lundell T."/>
            <person name="Morin E."/>
            <person name="Murat C."/>
            <person name="Riley R."/>
            <person name="Ohm R."/>
            <person name="Sun H."/>
            <person name="Tunlid A."/>
            <person name="Henrissat B."/>
            <person name="Grigoriev I.V."/>
            <person name="Hibbett D.S."/>
            <person name="Martin F."/>
        </authorList>
    </citation>
    <scope>NUCLEOTIDE SEQUENCE [LARGE SCALE GENOMIC DNA]</scope>
    <source>
        <strain evidence="12">MUT 4182</strain>
    </source>
</reference>
<dbReference type="InterPro" id="IPR045053">
    <property type="entry name" value="MAN-like"/>
</dbReference>
<dbReference type="EC" id="3.2.1.78" evidence="4"/>
<evidence type="ECO:0000256" key="5">
    <source>
        <dbReference type="ARBA" id="ARBA00022525"/>
    </source>
</evidence>
<dbReference type="Pfam" id="PF26410">
    <property type="entry name" value="GH5_mannosidase"/>
    <property type="match status" value="1"/>
</dbReference>
<evidence type="ECO:0000313" key="12">
    <source>
        <dbReference type="Proteomes" id="UP000054248"/>
    </source>
</evidence>
<organism evidence="11 12">
    <name type="scientific">Tulasnella calospora MUT 4182</name>
    <dbReference type="NCBI Taxonomy" id="1051891"/>
    <lineage>
        <taxon>Eukaryota</taxon>
        <taxon>Fungi</taxon>
        <taxon>Dikarya</taxon>
        <taxon>Basidiomycota</taxon>
        <taxon>Agaricomycotina</taxon>
        <taxon>Agaricomycetes</taxon>
        <taxon>Cantharellales</taxon>
        <taxon>Tulasnellaceae</taxon>
        <taxon>Tulasnella</taxon>
    </lineage>
</organism>
<dbReference type="GO" id="GO:0005576">
    <property type="term" value="C:extracellular region"/>
    <property type="evidence" value="ECO:0007669"/>
    <property type="project" value="UniProtKB-SubCell"/>
</dbReference>
<keyword evidence="7 11" id="KW-0378">Hydrolase</keyword>
<protein>
    <recommendedName>
        <fullName evidence="4">mannan endo-1,4-beta-mannosidase</fullName>
        <ecNumber evidence="4">3.2.1.78</ecNumber>
    </recommendedName>
</protein>
<evidence type="ECO:0000256" key="4">
    <source>
        <dbReference type="ARBA" id="ARBA00012706"/>
    </source>
</evidence>
<evidence type="ECO:0000313" key="11">
    <source>
        <dbReference type="EMBL" id="KIO18361.1"/>
    </source>
</evidence>
<dbReference type="Gene3D" id="3.20.20.80">
    <property type="entry name" value="Glycosidases"/>
    <property type="match status" value="1"/>
</dbReference>
<dbReference type="EMBL" id="KN823293">
    <property type="protein sequence ID" value="KIO18361.1"/>
    <property type="molecule type" value="Genomic_DNA"/>
</dbReference>
<dbReference type="GO" id="GO:0046355">
    <property type="term" value="P:mannan catabolic process"/>
    <property type="evidence" value="ECO:0007669"/>
    <property type="project" value="UniProtKB-ARBA"/>
</dbReference>
<evidence type="ECO:0000256" key="6">
    <source>
        <dbReference type="ARBA" id="ARBA00022729"/>
    </source>
</evidence>
<sequence>MLLSAKSVAAALALYSTCASAGLIPKLLPGFVSTNGQKFQLNGRPYYFAGTNAYWFQFISDINDVSLAMDKAKAAGLEVVRTWGFNEVNVTTIPGGLPQYGGEGAGPSTIYFQSWDNGVPTINYGDNGLKRFDKVVKLAEKKGIKLVVALTNNWADYGGMDVYTVNLGGRYHDDFYTNPKIKAAFKKYVKAVVTRYALSPAIFSWQLGNEPRCGADGTRNLPRSANCTAAVVTAWVDEMSKYIKTLDPLHLVSSGVEGFFNRPGEADWAYNGADGVDFDAITKLPHVDYGTFHCYPDWWSKTVDWTTQFIKDHAASQKKIGKPVVMEEYGWLLEEDREAWLGVTSNVTRVEALTKWQNAALEGRLAGDQYWQFGLSGLSFGKSTDDGFTIFLEDAEAKTLVYDHVKKVNKQNQGWFWPF</sequence>
<dbReference type="STRING" id="1051891.A0A0C3Q4U0"/>
<proteinExistence type="inferred from homology"/>
<dbReference type="PANTHER" id="PTHR31451">
    <property type="match status" value="1"/>
</dbReference>
<feature type="chain" id="PRO_5002168274" description="mannan endo-1,4-beta-mannosidase" evidence="9">
    <location>
        <begin position="22"/>
        <end position="419"/>
    </location>
</feature>
<dbReference type="HOGENOM" id="CLU_031603_4_0_1"/>
<dbReference type="Proteomes" id="UP000054248">
    <property type="component" value="Unassembled WGS sequence"/>
</dbReference>
<gene>
    <name evidence="11" type="ORF">M407DRAFT_225882</name>
</gene>
<evidence type="ECO:0000256" key="2">
    <source>
        <dbReference type="ARBA" id="ARBA00004613"/>
    </source>
</evidence>
<accession>A0A0C3Q4U0</accession>
<dbReference type="PANTHER" id="PTHR31451:SF21">
    <property type="entry name" value="MANNAN ENDO-1,4-BETA-MANNOSIDASE C"/>
    <property type="match status" value="1"/>
</dbReference>
<evidence type="ECO:0000256" key="9">
    <source>
        <dbReference type="SAM" id="SignalP"/>
    </source>
</evidence>
<dbReference type="OrthoDB" id="406631at2759"/>